<name>A0A1F6M4R6_9BACT</name>
<dbReference type="Gene3D" id="3.90.79.10">
    <property type="entry name" value="Nucleoside Triphosphate Pyrophosphohydrolase"/>
    <property type="match status" value="1"/>
</dbReference>
<dbReference type="SUPFAM" id="SSF55811">
    <property type="entry name" value="Nudix"/>
    <property type="match status" value="1"/>
</dbReference>
<gene>
    <name evidence="2" type="ORF">A3B90_01065</name>
</gene>
<comment type="caution">
    <text evidence="2">The sequence shown here is derived from an EMBL/GenBank/DDBJ whole genome shotgun (WGS) entry which is preliminary data.</text>
</comment>
<dbReference type="EMBL" id="MFPX01000013">
    <property type="protein sequence ID" value="OGH66641.1"/>
    <property type="molecule type" value="Genomic_DNA"/>
</dbReference>
<dbReference type="STRING" id="1798676.A3B90_01065"/>
<evidence type="ECO:0000259" key="1">
    <source>
        <dbReference type="PROSITE" id="PS51462"/>
    </source>
</evidence>
<evidence type="ECO:0000313" key="2">
    <source>
        <dbReference type="EMBL" id="OGH66641.1"/>
    </source>
</evidence>
<organism evidence="2 3">
    <name type="scientific">Candidatus Magasanikbacteria bacterium RIFCSPHIGHO2_02_FULL_41_13</name>
    <dbReference type="NCBI Taxonomy" id="1798676"/>
    <lineage>
        <taxon>Bacteria</taxon>
        <taxon>Candidatus Magasanikiibacteriota</taxon>
    </lineage>
</organism>
<sequence>MSEWKLNNKKLAFEGPYVKVEEWFLQTPLGKEIHPLMDIGHDAVFVFPITKDNKVVVLKEFFVSDMSYHYTVVAGSIDRDDTPFEIARAELREEAGASTDELISLGHITARKWSVRTDHFFLAKDVTLQAQELQGHEDIMVEVVSLERLKEILRSGEMHDSSGTVCAYRALDYLGL</sequence>
<dbReference type="Pfam" id="PF00293">
    <property type="entry name" value="NUDIX"/>
    <property type="match status" value="1"/>
</dbReference>
<dbReference type="AlphaFoldDB" id="A0A1F6M4R6"/>
<reference evidence="2 3" key="1">
    <citation type="journal article" date="2016" name="Nat. Commun.">
        <title>Thousands of microbial genomes shed light on interconnected biogeochemical processes in an aquifer system.</title>
        <authorList>
            <person name="Anantharaman K."/>
            <person name="Brown C.T."/>
            <person name="Hug L.A."/>
            <person name="Sharon I."/>
            <person name="Castelle C.J."/>
            <person name="Probst A.J."/>
            <person name="Thomas B.C."/>
            <person name="Singh A."/>
            <person name="Wilkins M.J."/>
            <person name="Karaoz U."/>
            <person name="Brodie E.L."/>
            <person name="Williams K.H."/>
            <person name="Hubbard S.S."/>
            <person name="Banfield J.F."/>
        </authorList>
    </citation>
    <scope>NUCLEOTIDE SEQUENCE [LARGE SCALE GENOMIC DNA]</scope>
</reference>
<dbReference type="InterPro" id="IPR015797">
    <property type="entry name" value="NUDIX_hydrolase-like_dom_sf"/>
</dbReference>
<dbReference type="PROSITE" id="PS51462">
    <property type="entry name" value="NUDIX"/>
    <property type="match status" value="1"/>
</dbReference>
<evidence type="ECO:0000313" key="3">
    <source>
        <dbReference type="Proteomes" id="UP000178742"/>
    </source>
</evidence>
<feature type="domain" description="Nudix hydrolase" evidence="1">
    <location>
        <begin position="39"/>
        <end position="166"/>
    </location>
</feature>
<dbReference type="InterPro" id="IPR000086">
    <property type="entry name" value="NUDIX_hydrolase_dom"/>
</dbReference>
<dbReference type="CDD" id="cd03424">
    <property type="entry name" value="NUDIX_ADPRase_Nudt5_UGPPase_Nudt14"/>
    <property type="match status" value="1"/>
</dbReference>
<dbReference type="Proteomes" id="UP000178742">
    <property type="component" value="Unassembled WGS sequence"/>
</dbReference>
<protein>
    <recommendedName>
        <fullName evidence="1">Nudix hydrolase domain-containing protein</fullName>
    </recommendedName>
</protein>
<accession>A0A1F6M4R6</accession>
<proteinExistence type="predicted"/>